<sequence length="43" mass="4851">MEIIQIIGRHLNIPTGQAAEHFKGFPFVTLDTGLVADAVQWEW</sequence>
<keyword evidence="2" id="KW-1185">Reference proteome</keyword>
<accession>A0ABW6L076</accession>
<name>A0ABW6L076_9ACTN</name>
<dbReference type="Proteomes" id="UP001601197">
    <property type="component" value="Unassembled WGS sequence"/>
</dbReference>
<evidence type="ECO:0000313" key="1">
    <source>
        <dbReference type="EMBL" id="MFE9173512.1"/>
    </source>
</evidence>
<gene>
    <name evidence="1" type="ORF">ACFYNZ_29305</name>
</gene>
<dbReference type="EMBL" id="JBIAFJ010000035">
    <property type="protein sequence ID" value="MFE9173512.1"/>
    <property type="molecule type" value="Genomic_DNA"/>
</dbReference>
<organism evidence="1 2">
    <name type="scientific">Streptomyces kebangsaanensis</name>
    <dbReference type="NCBI Taxonomy" id="864058"/>
    <lineage>
        <taxon>Bacteria</taxon>
        <taxon>Bacillati</taxon>
        <taxon>Actinomycetota</taxon>
        <taxon>Actinomycetes</taxon>
        <taxon>Kitasatosporales</taxon>
        <taxon>Streptomycetaceae</taxon>
        <taxon>Streptomyces</taxon>
    </lineage>
</organism>
<comment type="caution">
    <text evidence="1">The sequence shown here is derived from an EMBL/GenBank/DDBJ whole genome shotgun (WGS) entry which is preliminary data.</text>
</comment>
<dbReference type="RefSeq" id="WP_388352257.1">
    <property type="nucleotide sequence ID" value="NZ_JBIAFJ010000035.1"/>
</dbReference>
<proteinExistence type="predicted"/>
<evidence type="ECO:0000313" key="2">
    <source>
        <dbReference type="Proteomes" id="UP001601197"/>
    </source>
</evidence>
<reference evidence="1 2" key="1">
    <citation type="submission" date="2024-10" db="EMBL/GenBank/DDBJ databases">
        <title>The Natural Products Discovery Center: Release of the First 8490 Sequenced Strains for Exploring Actinobacteria Biosynthetic Diversity.</title>
        <authorList>
            <person name="Kalkreuter E."/>
            <person name="Kautsar S.A."/>
            <person name="Yang D."/>
            <person name="Bader C.D."/>
            <person name="Teijaro C.N."/>
            <person name="Fluegel L."/>
            <person name="Davis C.M."/>
            <person name="Simpson J.R."/>
            <person name="Lauterbach L."/>
            <person name="Steele A.D."/>
            <person name="Gui C."/>
            <person name="Meng S."/>
            <person name="Li G."/>
            <person name="Viehrig K."/>
            <person name="Ye F."/>
            <person name="Su P."/>
            <person name="Kiefer A.F."/>
            <person name="Nichols A."/>
            <person name="Cepeda A.J."/>
            <person name="Yan W."/>
            <person name="Fan B."/>
            <person name="Jiang Y."/>
            <person name="Adhikari A."/>
            <person name="Zheng C.-J."/>
            <person name="Schuster L."/>
            <person name="Cowan T.M."/>
            <person name="Smanski M.J."/>
            <person name="Chevrette M.G."/>
            <person name="De Carvalho L.P.S."/>
            <person name="Shen B."/>
        </authorList>
    </citation>
    <scope>NUCLEOTIDE SEQUENCE [LARGE SCALE GENOMIC DNA]</scope>
    <source>
        <strain evidence="1 2">NPDC007147</strain>
    </source>
</reference>
<protein>
    <submittedName>
        <fullName evidence="1">Uncharacterized protein</fullName>
    </submittedName>
</protein>